<dbReference type="GO" id="GO:0004177">
    <property type="term" value="F:aminopeptidase activity"/>
    <property type="evidence" value="ECO:0007669"/>
    <property type="project" value="UniProtKB-KW"/>
</dbReference>
<proteinExistence type="inferred from homology"/>
<dbReference type="Pfam" id="PF01202">
    <property type="entry name" value="SKI"/>
    <property type="match status" value="1"/>
</dbReference>
<comment type="caution">
    <text evidence="7">Lacks conserved residue(s) required for the propagation of feature annotation.</text>
</comment>
<comment type="pathway">
    <text evidence="7">Metabolic intermediate biosynthesis; chorismate biosynthesis; chorismate from D-erythrose 4-phosphate and phosphoenolpyruvate: step 5/7.</text>
</comment>
<keyword evidence="3 7" id="KW-0547">Nucleotide-binding</keyword>
<comment type="cofactor">
    <cofactor evidence="7">
        <name>Mg(2+)</name>
        <dbReference type="ChEBI" id="CHEBI:18420"/>
    </cofactor>
    <text evidence="7">Binds 1 Mg(2+) ion per subunit.</text>
</comment>
<dbReference type="NCBIfam" id="NF010552">
    <property type="entry name" value="PRK13946.1"/>
    <property type="match status" value="1"/>
</dbReference>
<dbReference type="InterPro" id="IPR031322">
    <property type="entry name" value="Shikimate/glucono_kinase"/>
</dbReference>
<sequence>MTANSKYTADAGRIEAALSDRTIALVGLMGAGKSTVGRRLADTLGRKFFDSDNEIERAAGLSIADIFTLHGEAEFRRGERRVLERLLGDEPHVLATGGGAYLDPDTRDLLREKAVTIWLNADLETLWRRVSRRSHRPLLKADNPKGVLSRLLDERRPIYEQADLVVTSKEGPHKATVDSILKALDEWSKARHG</sequence>
<dbReference type="CDD" id="cd00464">
    <property type="entry name" value="SK"/>
    <property type="match status" value="1"/>
</dbReference>
<comment type="subcellular location">
    <subcellularLocation>
        <location evidence="7">Cytoplasm</location>
    </subcellularLocation>
</comment>
<dbReference type="EMBL" id="BMKF01000002">
    <property type="protein sequence ID" value="GGB73470.1"/>
    <property type="molecule type" value="Genomic_DNA"/>
</dbReference>
<comment type="catalytic activity">
    <reaction evidence="7">
        <text>shikimate + ATP = 3-phosphoshikimate + ADP + H(+)</text>
        <dbReference type="Rhea" id="RHEA:13121"/>
        <dbReference type="ChEBI" id="CHEBI:15378"/>
        <dbReference type="ChEBI" id="CHEBI:30616"/>
        <dbReference type="ChEBI" id="CHEBI:36208"/>
        <dbReference type="ChEBI" id="CHEBI:145989"/>
        <dbReference type="ChEBI" id="CHEBI:456216"/>
        <dbReference type="EC" id="2.7.1.71"/>
    </reaction>
</comment>
<feature type="binding site" evidence="7">
    <location>
        <position position="34"/>
    </location>
    <ligand>
        <name>Mg(2+)</name>
        <dbReference type="ChEBI" id="CHEBI:18420"/>
    </ligand>
</feature>
<comment type="function">
    <text evidence="7">Catalyzes the specific phosphorylation of the 3-hydroxyl group of shikimic acid using ATP as a cosubstrate.</text>
</comment>
<dbReference type="InterPro" id="IPR027417">
    <property type="entry name" value="P-loop_NTPase"/>
</dbReference>
<reference evidence="9" key="1">
    <citation type="journal article" date="2019" name="Int. J. Syst. Evol. Microbiol.">
        <title>The Global Catalogue of Microorganisms (GCM) 10K type strain sequencing project: providing services to taxonomists for standard genome sequencing and annotation.</title>
        <authorList>
            <consortium name="The Broad Institute Genomics Platform"/>
            <consortium name="The Broad Institute Genome Sequencing Center for Infectious Disease"/>
            <person name="Wu L."/>
            <person name="Ma J."/>
        </authorList>
    </citation>
    <scope>NUCLEOTIDE SEQUENCE [LARGE SCALE GENOMIC DNA]</scope>
    <source>
        <strain evidence="9">CGMCC 1.15928</strain>
    </source>
</reference>
<dbReference type="PANTHER" id="PTHR21087:SF16">
    <property type="entry name" value="SHIKIMATE KINASE 1, CHLOROPLASTIC"/>
    <property type="match status" value="1"/>
</dbReference>
<dbReference type="GO" id="GO:0016301">
    <property type="term" value="F:kinase activity"/>
    <property type="evidence" value="ECO:0007669"/>
    <property type="project" value="UniProtKB-KW"/>
</dbReference>
<evidence type="ECO:0000256" key="1">
    <source>
        <dbReference type="ARBA" id="ARBA00022605"/>
    </source>
</evidence>
<evidence type="ECO:0000256" key="7">
    <source>
        <dbReference type="HAMAP-Rule" id="MF_00109"/>
    </source>
</evidence>
<keyword evidence="6 7" id="KW-0057">Aromatic amino acid biosynthesis</keyword>
<keyword evidence="2 7" id="KW-0808">Transferase</keyword>
<keyword evidence="7" id="KW-0479">Metal-binding</keyword>
<dbReference type="HAMAP" id="MF_00109">
    <property type="entry name" value="Shikimate_kinase"/>
    <property type="match status" value="1"/>
</dbReference>
<keyword evidence="7" id="KW-0460">Magnesium</keyword>
<feature type="binding site" evidence="7">
    <location>
        <begin position="30"/>
        <end position="35"/>
    </location>
    <ligand>
        <name>ATP</name>
        <dbReference type="ChEBI" id="CHEBI:30616"/>
    </ligand>
</feature>
<feature type="binding site" evidence="7">
    <location>
        <position position="76"/>
    </location>
    <ligand>
        <name>substrate</name>
    </ligand>
</feature>
<protein>
    <recommendedName>
        <fullName evidence="7">Shikimate kinase</fullName>
        <shortName evidence="7">SK</shortName>
        <ecNumber evidence="7">2.7.1.71</ecNumber>
    </recommendedName>
</protein>
<evidence type="ECO:0000256" key="6">
    <source>
        <dbReference type="ARBA" id="ARBA00023141"/>
    </source>
</evidence>
<evidence type="ECO:0000256" key="5">
    <source>
        <dbReference type="ARBA" id="ARBA00022840"/>
    </source>
</evidence>
<feature type="binding site" evidence="7">
    <location>
        <position position="136"/>
    </location>
    <ligand>
        <name>ATP</name>
        <dbReference type="ChEBI" id="CHEBI:30616"/>
    </ligand>
</feature>
<feature type="binding site" evidence="7">
    <location>
        <position position="155"/>
    </location>
    <ligand>
        <name>substrate</name>
    </ligand>
</feature>
<keyword evidence="8" id="KW-0645">Protease</keyword>
<dbReference type="Proteomes" id="UP000628854">
    <property type="component" value="Unassembled WGS sequence"/>
</dbReference>
<feature type="binding site" evidence="7">
    <location>
        <position position="52"/>
    </location>
    <ligand>
        <name>substrate</name>
    </ligand>
</feature>
<dbReference type="InterPro" id="IPR000623">
    <property type="entry name" value="Shikimate_kinase/TSH1"/>
</dbReference>
<keyword evidence="1 7" id="KW-0028">Amino-acid biosynthesis</keyword>
<keyword evidence="8" id="KW-0031">Aminopeptidase</keyword>
<accession>A0ABQ1JS92</accession>
<feature type="binding site" evidence="7">
    <location>
        <position position="98"/>
    </location>
    <ligand>
        <name>substrate</name>
    </ligand>
</feature>
<gene>
    <name evidence="7 8" type="primary">aroK</name>
    <name evidence="8" type="ORF">GCM10011503_22680</name>
</gene>
<evidence type="ECO:0000256" key="2">
    <source>
        <dbReference type="ARBA" id="ARBA00022679"/>
    </source>
</evidence>
<keyword evidence="9" id="KW-1185">Reference proteome</keyword>
<keyword evidence="8" id="KW-0378">Hydrolase</keyword>
<comment type="subunit">
    <text evidence="7">Monomer.</text>
</comment>
<keyword evidence="4 7" id="KW-0418">Kinase</keyword>
<dbReference type="PANTHER" id="PTHR21087">
    <property type="entry name" value="SHIKIMATE KINASE"/>
    <property type="match status" value="1"/>
</dbReference>
<organism evidence="8 9">
    <name type="scientific">Henriciella pelagia</name>
    <dbReference type="NCBI Taxonomy" id="1977912"/>
    <lineage>
        <taxon>Bacteria</taxon>
        <taxon>Pseudomonadati</taxon>
        <taxon>Pseudomonadota</taxon>
        <taxon>Alphaproteobacteria</taxon>
        <taxon>Hyphomonadales</taxon>
        <taxon>Hyphomonadaceae</taxon>
        <taxon>Henriciella</taxon>
    </lineage>
</organism>
<keyword evidence="7" id="KW-0963">Cytoplasm</keyword>
<keyword evidence="5 7" id="KW-0067">ATP-binding</keyword>
<dbReference type="PRINTS" id="PR01100">
    <property type="entry name" value="SHIKIMTKNASE"/>
</dbReference>
<dbReference type="SUPFAM" id="SSF52540">
    <property type="entry name" value="P-loop containing nucleoside triphosphate hydrolases"/>
    <property type="match status" value="1"/>
</dbReference>
<evidence type="ECO:0000313" key="9">
    <source>
        <dbReference type="Proteomes" id="UP000628854"/>
    </source>
</evidence>
<dbReference type="Gene3D" id="3.40.50.300">
    <property type="entry name" value="P-loop containing nucleotide triphosphate hydrolases"/>
    <property type="match status" value="1"/>
</dbReference>
<evidence type="ECO:0000256" key="4">
    <source>
        <dbReference type="ARBA" id="ARBA00022777"/>
    </source>
</evidence>
<comment type="similarity">
    <text evidence="7">Belongs to the shikimate kinase family.</text>
</comment>
<name>A0ABQ1JS92_9PROT</name>
<evidence type="ECO:0000313" key="8">
    <source>
        <dbReference type="EMBL" id="GGB73470.1"/>
    </source>
</evidence>
<evidence type="ECO:0000256" key="3">
    <source>
        <dbReference type="ARBA" id="ARBA00022741"/>
    </source>
</evidence>
<dbReference type="RefSeq" id="WP_084392009.1">
    <property type="nucleotide sequence ID" value="NZ_BMKF01000002.1"/>
</dbReference>
<dbReference type="EC" id="2.7.1.71" evidence="7"/>
<comment type="caution">
    <text evidence="8">The sequence shown here is derived from an EMBL/GenBank/DDBJ whole genome shotgun (WGS) entry which is preliminary data.</text>
</comment>